<dbReference type="Gene3D" id="3.40.640.10">
    <property type="entry name" value="Type I PLP-dependent aspartate aminotransferase-like (Major domain)"/>
    <property type="match status" value="1"/>
</dbReference>
<dbReference type="InterPro" id="IPR015421">
    <property type="entry name" value="PyrdxlP-dep_Trfase_major"/>
</dbReference>
<evidence type="ECO:0000256" key="1">
    <source>
        <dbReference type="RuleBase" id="RU004508"/>
    </source>
</evidence>
<keyword evidence="1" id="KW-0663">Pyridoxal phosphate</keyword>
<dbReference type="Gene3D" id="3.90.1150.10">
    <property type="entry name" value="Aspartate Aminotransferase, domain 1"/>
    <property type="match status" value="1"/>
</dbReference>
<keyword evidence="2" id="KW-0808">Transferase</keyword>
<name>A0A7V0N112_UNCAE</name>
<dbReference type="PANTHER" id="PTHR30244">
    <property type="entry name" value="TRANSAMINASE"/>
    <property type="match status" value="1"/>
</dbReference>
<dbReference type="CDD" id="cd00616">
    <property type="entry name" value="AHBA_syn"/>
    <property type="match status" value="1"/>
</dbReference>
<comment type="similarity">
    <text evidence="1">Belongs to the DegT/DnrJ/EryC1 family.</text>
</comment>
<dbReference type="InterPro" id="IPR015422">
    <property type="entry name" value="PyrdxlP-dep_Trfase_small"/>
</dbReference>
<dbReference type="Proteomes" id="UP000885660">
    <property type="component" value="Unassembled WGS sequence"/>
</dbReference>
<accession>A0A7V0N112</accession>
<dbReference type="EMBL" id="DRBC01000387">
    <property type="protein sequence ID" value="HDN85371.1"/>
    <property type="molecule type" value="Genomic_DNA"/>
</dbReference>
<keyword evidence="2" id="KW-0032">Aminotransferase</keyword>
<reference evidence="2" key="1">
    <citation type="journal article" date="2020" name="mSystems">
        <title>Genome- and Community-Level Interaction Insights into Carbon Utilization and Element Cycling Functions of Hydrothermarchaeota in Hydrothermal Sediment.</title>
        <authorList>
            <person name="Zhou Z."/>
            <person name="Liu Y."/>
            <person name="Xu W."/>
            <person name="Pan J."/>
            <person name="Luo Z.H."/>
            <person name="Li M."/>
        </authorList>
    </citation>
    <scope>NUCLEOTIDE SEQUENCE [LARGE SCALE GENOMIC DNA]</scope>
    <source>
        <strain evidence="2">HyVt-219</strain>
    </source>
</reference>
<evidence type="ECO:0000313" key="2">
    <source>
        <dbReference type="EMBL" id="HDN85371.1"/>
    </source>
</evidence>
<sequence length="443" mass="49389">MRKKLAIKGGKKVVPDNLKVKWPIITREDKEAVMAVLDRGTVWGAYAPEVMGLQEEFARYIGTKYCIAVNSGTAALHMAIAAAGVGPGDEVITSAFSFLASAVAILHQNAIPIFVDIDPKTYNIDVKKIEEKITKRTKAIIPVHIHGLPCDIDEVLQIAKKHNLVVIEDAAQAHGATYKGKKVGNFGDMAIFSLNSTKNLPGGEGGLFVTNSEEYRGKANMVRIFGEFLKPDEGRKYMSYTMGWNYRTQELPAAFARSQLKRLDKYNSVARENGEYLSRHLSEIKGVIPPYVPPDRTTIYHKYRIRLNPSELGIDIDGVKFRDALMEALNAEGVDTVLWQTVPIPGQPLFQLKEGYGKGCPWSCKFYEGEVSYDPADYPETVNLLENSLVICSEPHPIYAQPLELMKYYVEAFHKVFDSIDEVVELASSIKPRKPVEGTAEMR</sequence>
<dbReference type="Pfam" id="PF01041">
    <property type="entry name" value="DegT_DnrJ_EryC1"/>
    <property type="match status" value="1"/>
</dbReference>
<protein>
    <submittedName>
        <fullName evidence="2">DegT/DnrJ/EryC1/StrS family aminotransferase</fullName>
    </submittedName>
</protein>
<dbReference type="InterPro" id="IPR000653">
    <property type="entry name" value="DegT/StrS_aminotransferase"/>
</dbReference>
<dbReference type="SUPFAM" id="SSF53383">
    <property type="entry name" value="PLP-dependent transferases"/>
    <property type="match status" value="1"/>
</dbReference>
<proteinExistence type="inferred from homology"/>
<dbReference type="InterPro" id="IPR015424">
    <property type="entry name" value="PyrdxlP-dep_Trfase"/>
</dbReference>
<dbReference type="GO" id="GO:0000271">
    <property type="term" value="P:polysaccharide biosynthetic process"/>
    <property type="evidence" value="ECO:0007669"/>
    <property type="project" value="TreeGrafter"/>
</dbReference>
<dbReference type="AlphaFoldDB" id="A0A7V0N112"/>
<organism evidence="2">
    <name type="scientific">Aerophobetes bacterium</name>
    <dbReference type="NCBI Taxonomy" id="2030807"/>
    <lineage>
        <taxon>Bacteria</taxon>
        <taxon>Candidatus Aerophobota</taxon>
    </lineage>
</organism>
<comment type="caution">
    <text evidence="2">The sequence shown here is derived from an EMBL/GenBank/DDBJ whole genome shotgun (WGS) entry which is preliminary data.</text>
</comment>
<dbReference type="GO" id="GO:0008483">
    <property type="term" value="F:transaminase activity"/>
    <property type="evidence" value="ECO:0007669"/>
    <property type="project" value="UniProtKB-KW"/>
</dbReference>
<dbReference type="GO" id="GO:0030170">
    <property type="term" value="F:pyridoxal phosphate binding"/>
    <property type="evidence" value="ECO:0007669"/>
    <property type="project" value="TreeGrafter"/>
</dbReference>
<dbReference type="PANTHER" id="PTHR30244:SF34">
    <property type="entry name" value="DTDP-4-AMINO-4,6-DIDEOXYGALACTOSE TRANSAMINASE"/>
    <property type="match status" value="1"/>
</dbReference>
<gene>
    <name evidence="2" type="ORF">ENG47_06430</name>
</gene>